<dbReference type="KEGG" id="llh:I41_44700"/>
<dbReference type="RefSeq" id="WP_145434936.1">
    <property type="nucleotide sequence ID" value="NZ_CP036339.1"/>
</dbReference>
<evidence type="ECO:0000313" key="5">
    <source>
        <dbReference type="Proteomes" id="UP000317909"/>
    </source>
</evidence>
<dbReference type="Proteomes" id="UP000317909">
    <property type="component" value="Chromosome"/>
</dbReference>
<name>A0A517U3Q3_9BACT</name>
<keyword evidence="1" id="KW-0732">Signal</keyword>
<keyword evidence="5" id="KW-1185">Reference proteome</keyword>
<dbReference type="EMBL" id="CP036339">
    <property type="protein sequence ID" value="QDT75260.1"/>
    <property type="molecule type" value="Genomic_DNA"/>
</dbReference>
<sequence>MREPREPATTDQYERPQQAWTCGLAANGAPCPAGPTSRGSCPAAAACHPVRDGDRWHCNRSTLRGGPCDEGPSPDGECCTLYRCTPVRSLRVRRGRFVIGIAVAALGALVMALSGSWRNEFLTPGPLSAHHAQLLKGKNATQRCAQCHAAGLAAVGTWWERSFGGAELSPTQSLLCLECHRDAIGQELALSAHGVQLASLEELTTARRERVGAGEGAGGGDAPTRWGERRRNAGEPIACAACHREHQGRMHDLAAVSNVACQACHRQEFESFADGHPEFGGWPHLRRTRIAFDHAAHQLKHFPEEKRDFACAACHQADPTGQRQLTASFADSCAACHDKSIAASFADGVMFLSLPTLDVEPLADHDIRLTPWPAAATGDFEGAPSLFAKLLMQADADGAAALGVLGADFDLYDVDIEDATQLRAAAQAAESLRAIVNELADQGEPAIAARLKTLLGREPTAEELASLSGRLSTQGMKALRDEWFGATGSATPNNAAAGDENESPSPGSWKFDQNSLALRYRPSGHADPWLRAWLDVLAEGASGPHAKLIEPLLQQAMKPTAPGQCGSCHSLDRIDGRYVIQWEPLDVAREPRGFTRFNHAPHIVQPRTGDCASCHQFSVGADFMASYAERDPHRFKSGFAPMSKAACAACHTAAAAGDSCTQCHRYHK</sequence>
<dbReference type="SUPFAM" id="SSF48695">
    <property type="entry name" value="Multiheme cytochromes"/>
    <property type="match status" value="2"/>
</dbReference>
<accession>A0A517U3Q3</accession>
<protein>
    <submittedName>
        <fullName evidence="4">Doubled CXXCH motif (Paired_CXXCH_1)</fullName>
    </submittedName>
</protein>
<proteinExistence type="predicted"/>
<dbReference type="PANTHER" id="PTHR35038">
    <property type="entry name" value="DISSIMILATORY SULFITE REDUCTASE SIRA"/>
    <property type="match status" value="1"/>
</dbReference>
<dbReference type="Gene3D" id="3.90.10.10">
    <property type="entry name" value="Cytochrome C3"/>
    <property type="match status" value="1"/>
</dbReference>
<dbReference type="InterPro" id="IPR036280">
    <property type="entry name" value="Multihaem_cyt_sf"/>
</dbReference>
<gene>
    <name evidence="4" type="ORF">I41_44700</name>
</gene>
<feature type="transmembrane region" description="Helical" evidence="3">
    <location>
        <begin position="97"/>
        <end position="117"/>
    </location>
</feature>
<evidence type="ECO:0000256" key="1">
    <source>
        <dbReference type="ARBA" id="ARBA00022729"/>
    </source>
</evidence>
<evidence type="ECO:0000256" key="3">
    <source>
        <dbReference type="SAM" id="Phobius"/>
    </source>
</evidence>
<dbReference type="PANTHER" id="PTHR35038:SF10">
    <property type="entry name" value="HIGH-MOLECULAR-WEIGHT CYTOCHROME C"/>
    <property type="match status" value="1"/>
</dbReference>
<feature type="region of interest" description="Disordered" evidence="2">
    <location>
        <begin position="488"/>
        <end position="510"/>
    </location>
</feature>
<dbReference type="Gene3D" id="1.10.1130.10">
    <property type="entry name" value="Flavocytochrome C3, Chain A"/>
    <property type="match status" value="1"/>
</dbReference>
<organism evidence="4 5">
    <name type="scientific">Lacipirellula limnantheis</name>
    <dbReference type="NCBI Taxonomy" id="2528024"/>
    <lineage>
        <taxon>Bacteria</taxon>
        <taxon>Pseudomonadati</taxon>
        <taxon>Planctomycetota</taxon>
        <taxon>Planctomycetia</taxon>
        <taxon>Pirellulales</taxon>
        <taxon>Lacipirellulaceae</taxon>
        <taxon>Lacipirellula</taxon>
    </lineage>
</organism>
<evidence type="ECO:0000256" key="2">
    <source>
        <dbReference type="SAM" id="MobiDB-lite"/>
    </source>
</evidence>
<dbReference type="AlphaFoldDB" id="A0A517U3Q3"/>
<reference evidence="4 5" key="1">
    <citation type="submission" date="2019-02" db="EMBL/GenBank/DDBJ databases">
        <title>Deep-cultivation of Planctomycetes and their phenomic and genomic characterization uncovers novel biology.</title>
        <authorList>
            <person name="Wiegand S."/>
            <person name="Jogler M."/>
            <person name="Boedeker C."/>
            <person name="Pinto D."/>
            <person name="Vollmers J."/>
            <person name="Rivas-Marin E."/>
            <person name="Kohn T."/>
            <person name="Peeters S.H."/>
            <person name="Heuer A."/>
            <person name="Rast P."/>
            <person name="Oberbeckmann S."/>
            <person name="Bunk B."/>
            <person name="Jeske O."/>
            <person name="Meyerdierks A."/>
            <person name="Storesund J.E."/>
            <person name="Kallscheuer N."/>
            <person name="Luecker S."/>
            <person name="Lage O.M."/>
            <person name="Pohl T."/>
            <person name="Merkel B.J."/>
            <person name="Hornburger P."/>
            <person name="Mueller R.-W."/>
            <person name="Bruemmer F."/>
            <person name="Labrenz M."/>
            <person name="Spormann A.M."/>
            <person name="Op den Camp H."/>
            <person name="Overmann J."/>
            <person name="Amann R."/>
            <person name="Jetten M.S.M."/>
            <person name="Mascher T."/>
            <person name="Medema M.H."/>
            <person name="Devos D.P."/>
            <person name="Kaster A.-K."/>
            <person name="Ovreas L."/>
            <person name="Rohde M."/>
            <person name="Galperin M.Y."/>
            <person name="Jogler C."/>
        </authorList>
    </citation>
    <scope>NUCLEOTIDE SEQUENCE [LARGE SCALE GENOMIC DNA]</scope>
    <source>
        <strain evidence="4 5">I41</strain>
    </source>
</reference>
<keyword evidence="3" id="KW-0812">Transmembrane</keyword>
<dbReference type="OrthoDB" id="9814800at2"/>
<keyword evidence="3" id="KW-0472">Membrane</keyword>
<keyword evidence="3" id="KW-1133">Transmembrane helix</keyword>
<dbReference type="InterPro" id="IPR051829">
    <property type="entry name" value="Multiheme_Cytochr_ET"/>
</dbReference>
<evidence type="ECO:0000313" key="4">
    <source>
        <dbReference type="EMBL" id="QDT75260.1"/>
    </source>
</evidence>